<evidence type="ECO:0000313" key="3">
    <source>
        <dbReference type="EMBL" id="GGF89873.1"/>
    </source>
</evidence>
<dbReference type="InterPro" id="IPR049785">
    <property type="entry name" value="GT-D-like_firm"/>
</dbReference>
<evidence type="ECO:0000259" key="2">
    <source>
        <dbReference type="Pfam" id="PF22882"/>
    </source>
</evidence>
<gene>
    <name evidence="3" type="ORF">GCM10010913_09080</name>
</gene>
<keyword evidence="1" id="KW-0812">Transmembrane</keyword>
<name>A0ABQ1VSF6_9BACL</name>
<dbReference type="Proteomes" id="UP000608420">
    <property type="component" value="Unassembled WGS sequence"/>
</dbReference>
<comment type="caution">
    <text evidence="3">The sequence shown here is derived from an EMBL/GenBank/DDBJ whole genome shotgun (WGS) entry which is preliminary data.</text>
</comment>
<dbReference type="EMBL" id="BMIW01000004">
    <property type="protein sequence ID" value="GGF89873.1"/>
    <property type="molecule type" value="Genomic_DNA"/>
</dbReference>
<sequence length="290" mass="31713">MAPTPPNLDNSHKEAEAAAYEEGYRQGVYDGGEAKLGQLIPKQMILPELTVDDVIQAGMRSLTSSLVPLITTDAVSRELNEALIQGRSFSLVRLGDGELLTLAHDTVMPVEQVQRWGAFLPYAGVNLPDPHARIDMARAISRASIVGIPESRHPSYQGLLFPVLRYYGIDYRKLRLASSIVNYALNEEGWLRPLLTGRKILLIGNESPRLAVYLQANGLQIQGVVTPVRGVSDIQRIMEQIAAIDFDIAFVAAGIAAVILCVRIAEERGKVALDMGHLADKFNSGEMTLN</sequence>
<reference evidence="4" key="1">
    <citation type="journal article" date="2019" name="Int. J. Syst. Evol. Microbiol.">
        <title>The Global Catalogue of Microorganisms (GCM) 10K type strain sequencing project: providing services to taxonomists for standard genome sequencing and annotation.</title>
        <authorList>
            <consortium name="The Broad Institute Genomics Platform"/>
            <consortium name="The Broad Institute Genome Sequencing Center for Infectious Disease"/>
            <person name="Wu L."/>
            <person name="Ma J."/>
        </authorList>
    </citation>
    <scope>NUCLEOTIDE SEQUENCE [LARGE SCALE GENOMIC DNA]</scope>
    <source>
        <strain evidence="4">CGMCC 1.15420</strain>
    </source>
</reference>
<dbReference type="InterPro" id="IPR055171">
    <property type="entry name" value="GT-D-like"/>
</dbReference>
<dbReference type="Pfam" id="PF22882">
    <property type="entry name" value="GT-D-like"/>
    <property type="match status" value="1"/>
</dbReference>
<dbReference type="NCBIfam" id="NF040628">
    <property type="entry name" value="GT-D_rel"/>
    <property type="match status" value="1"/>
</dbReference>
<feature type="transmembrane region" description="Helical" evidence="1">
    <location>
        <begin position="246"/>
        <end position="265"/>
    </location>
</feature>
<keyword evidence="4" id="KW-1185">Reference proteome</keyword>
<proteinExistence type="predicted"/>
<organism evidence="3 4">
    <name type="scientific">Paenibacillus aceti</name>
    <dbReference type="NCBI Taxonomy" id="1820010"/>
    <lineage>
        <taxon>Bacteria</taxon>
        <taxon>Bacillati</taxon>
        <taxon>Bacillota</taxon>
        <taxon>Bacilli</taxon>
        <taxon>Bacillales</taxon>
        <taxon>Paenibacillaceae</taxon>
        <taxon>Paenibacillus</taxon>
    </lineage>
</organism>
<protein>
    <recommendedName>
        <fullName evidence="2">GT-D fold-like domain-containing protein</fullName>
    </recommendedName>
</protein>
<keyword evidence="1" id="KW-1133">Transmembrane helix</keyword>
<keyword evidence="1" id="KW-0472">Membrane</keyword>
<accession>A0ABQ1VSF6</accession>
<evidence type="ECO:0000256" key="1">
    <source>
        <dbReference type="SAM" id="Phobius"/>
    </source>
</evidence>
<evidence type="ECO:0000313" key="4">
    <source>
        <dbReference type="Proteomes" id="UP000608420"/>
    </source>
</evidence>
<feature type="domain" description="GT-D fold-like" evidence="2">
    <location>
        <begin position="71"/>
        <end position="281"/>
    </location>
</feature>